<evidence type="ECO:0000313" key="3">
    <source>
        <dbReference type="Proteomes" id="UP000498740"/>
    </source>
</evidence>
<feature type="compositionally biased region" description="Low complexity" evidence="1">
    <location>
        <begin position="10"/>
        <end position="23"/>
    </location>
</feature>
<protein>
    <submittedName>
        <fullName evidence="2">Uncharacterized protein</fullName>
    </submittedName>
</protein>
<organism evidence="2 3">
    <name type="scientific">Streptomyces microflavus</name>
    <name type="common">Streptomyces lipmanii</name>
    <dbReference type="NCBI Taxonomy" id="1919"/>
    <lineage>
        <taxon>Bacteria</taxon>
        <taxon>Bacillati</taxon>
        <taxon>Actinomycetota</taxon>
        <taxon>Actinomycetes</taxon>
        <taxon>Kitasatosporales</taxon>
        <taxon>Streptomycetaceae</taxon>
        <taxon>Streptomyces</taxon>
    </lineage>
</organism>
<feature type="region of interest" description="Disordered" evidence="1">
    <location>
        <begin position="1"/>
        <end position="178"/>
    </location>
</feature>
<dbReference type="Proteomes" id="UP000498740">
    <property type="component" value="Unassembled WGS sequence"/>
</dbReference>
<gene>
    <name evidence="2" type="ORF">Smic_47170</name>
</gene>
<accession>A0A7J0CUG2</accession>
<dbReference type="AlphaFoldDB" id="A0A7J0CUG2"/>
<dbReference type="EMBL" id="BLWD01000001">
    <property type="protein sequence ID" value="GFN06161.1"/>
    <property type="molecule type" value="Genomic_DNA"/>
</dbReference>
<reference evidence="2 3" key="1">
    <citation type="submission" date="2020-05" db="EMBL/GenBank/DDBJ databases">
        <title>Whole genome shotgun sequence of Streptomyces microflavus NBRC 13062.</title>
        <authorList>
            <person name="Komaki H."/>
            <person name="Tamura T."/>
        </authorList>
    </citation>
    <scope>NUCLEOTIDE SEQUENCE [LARGE SCALE GENOMIC DNA]</scope>
    <source>
        <strain evidence="2 3">NBRC 13062</strain>
    </source>
</reference>
<evidence type="ECO:0000313" key="2">
    <source>
        <dbReference type="EMBL" id="GFN06161.1"/>
    </source>
</evidence>
<evidence type="ECO:0000256" key="1">
    <source>
        <dbReference type="SAM" id="MobiDB-lite"/>
    </source>
</evidence>
<proteinExistence type="predicted"/>
<feature type="region of interest" description="Disordered" evidence="1">
    <location>
        <begin position="196"/>
        <end position="226"/>
    </location>
</feature>
<comment type="caution">
    <text evidence="2">The sequence shown here is derived from an EMBL/GenBank/DDBJ whole genome shotgun (WGS) entry which is preliminary data.</text>
</comment>
<name>A0A7J0CUG2_STRMI</name>
<sequence length="226" mass="23340">MEQQRLPLCPSSTAPSASTRPTTMRWSPPVWTAWTRQSTQAGTESSSGDPVAGASPYATPANLSAPLTANPRHSAPCPDPRMFTQKDPARAMRGQVVDVRATMKATSGGSSESEAKDWQANPVGPSASRAVTTVTPLAKLPSTRRNSAGSTGSRSSSRTALRSGRGSSSGSGGSAVVAAPTDLRYRTAVAAMPACPITPPIRTDASSDVNPCGHPARPVHAPVRRA</sequence>
<feature type="compositionally biased region" description="Low complexity" evidence="1">
    <location>
        <begin position="143"/>
        <end position="166"/>
    </location>
</feature>
<feature type="compositionally biased region" description="Polar residues" evidence="1">
    <location>
        <begin position="34"/>
        <end position="48"/>
    </location>
</feature>